<dbReference type="OrthoDB" id="444540at2759"/>
<dbReference type="RefSeq" id="XP_005818851.1">
    <property type="nucleotide sequence ID" value="XM_005818794.1"/>
</dbReference>
<reference evidence="4" key="2">
    <citation type="submission" date="2012-11" db="EMBL/GenBank/DDBJ databases">
        <authorList>
            <person name="Kuo A."/>
            <person name="Curtis B.A."/>
            <person name="Tanifuji G."/>
            <person name="Burki F."/>
            <person name="Gruber A."/>
            <person name="Irimia M."/>
            <person name="Maruyama S."/>
            <person name="Arias M.C."/>
            <person name="Ball S.G."/>
            <person name="Gile G.H."/>
            <person name="Hirakawa Y."/>
            <person name="Hopkins J.F."/>
            <person name="Rensing S.A."/>
            <person name="Schmutz J."/>
            <person name="Symeonidi A."/>
            <person name="Elias M."/>
            <person name="Eveleigh R.J."/>
            <person name="Herman E.K."/>
            <person name="Klute M.J."/>
            <person name="Nakayama T."/>
            <person name="Obornik M."/>
            <person name="Reyes-Prieto A."/>
            <person name="Armbrust E.V."/>
            <person name="Aves S.J."/>
            <person name="Beiko R.G."/>
            <person name="Coutinho P."/>
            <person name="Dacks J.B."/>
            <person name="Durnford D.G."/>
            <person name="Fast N.M."/>
            <person name="Green B.R."/>
            <person name="Grisdale C."/>
            <person name="Hempe F."/>
            <person name="Henrissat B."/>
            <person name="Hoppner M.P."/>
            <person name="Ishida K.-I."/>
            <person name="Kim E."/>
            <person name="Koreny L."/>
            <person name="Kroth P.G."/>
            <person name="Liu Y."/>
            <person name="Malik S.-B."/>
            <person name="Maier U.G."/>
            <person name="McRose D."/>
            <person name="Mock T."/>
            <person name="Neilson J.A."/>
            <person name="Onodera N.T."/>
            <person name="Poole A.M."/>
            <person name="Pritham E.J."/>
            <person name="Richards T.A."/>
            <person name="Rocap G."/>
            <person name="Roy S.W."/>
            <person name="Sarai C."/>
            <person name="Schaack S."/>
            <person name="Shirato S."/>
            <person name="Slamovits C.H."/>
            <person name="Spencer D.F."/>
            <person name="Suzuki S."/>
            <person name="Worden A.Z."/>
            <person name="Zauner S."/>
            <person name="Barry K."/>
            <person name="Bell C."/>
            <person name="Bharti A.K."/>
            <person name="Crow J.A."/>
            <person name="Grimwood J."/>
            <person name="Kramer R."/>
            <person name="Lindquist E."/>
            <person name="Lucas S."/>
            <person name="Salamov A."/>
            <person name="McFadden G.I."/>
            <person name="Lane C.E."/>
            <person name="Keeling P.J."/>
            <person name="Gray M.W."/>
            <person name="Grigoriev I.V."/>
            <person name="Archibald J.M."/>
        </authorList>
    </citation>
    <scope>NUCLEOTIDE SEQUENCE</scope>
    <source>
        <strain evidence="4">CCMP2712</strain>
    </source>
</reference>
<evidence type="ECO:0000313" key="4">
    <source>
        <dbReference type="Proteomes" id="UP000011087"/>
    </source>
</evidence>
<evidence type="ECO:0008006" key="5">
    <source>
        <dbReference type="Google" id="ProtNLM"/>
    </source>
</evidence>
<organism evidence="2">
    <name type="scientific">Guillardia theta (strain CCMP2712)</name>
    <name type="common">Cryptophyte</name>
    <dbReference type="NCBI Taxonomy" id="905079"/>
    <lineage>
        <taxon>Eukaryota</taxon>
        <taxon>Cryptophyceae</taxon>
        <taxon>Pyrenomonadales</taxon>
        <taxon>Geminigeraceae</taxon>
        <taxon>Guillardia</taxon>
    </lineage>
</organism>
<evidence type="ECO:0000313" key="3">
    <source>
        <dbReference type="EnsemblProtists" id="EKX31871"/>
    </source>
</evidence>
<dbReference type="GeneID" id="17288591"/>
<dbReference type="PaxDb" id="55529-EKX31871"/>
<dbReference type="Proteomes" id="UP000011087">
    <property type="component" value="Unassembled WGS sequence"/>
</dbReference>
<name>L1I6L5_GUITC</name>
<sequence length="196" mass="23194">MSHISRGTRQPDREDLNTVMAYCGISMGADELEEIFRRHEDGGHVLCEDLSRSLRPPLTHRQHEAVVSLFESLEDPTFRTGAIELEELLGRYRAARHPKVVSGEMEEEEEQEQEQQQEQEQEQEKQEEQEDVEEQEEVHDSIPGILKMRWRRLEELSWSRTFSSITLMWWLDTNLTTRSSWNFFEPRGDSTFNDRN</sequence>
<feature type="region of interest" description="Disordered" evidence="1">
    <location>
        <begin position="99"/>
        <end position="139"/>
    </location>
</feature>
<feature type="compositionally biased region" description="Acidic residues" evidence="1">
    <location>
        <begin position="104"/>
        <end position="137"/>
    </location>
</feature>
<proteinExistence type="predicted"/>
<accession>L1I6L5</accession>
<keyword evidence="4" id="KW-1185">Reference proteome</keyword>
<reference evidence="2 4" key="1">
    <citation type="journal article" date="2012" name="Nature">
        <title>Algal genomes reveal evolutionary mosaicism and the fate of nucleomorphs.</title>
        <authorList>
            <consortium name="DOE Joint Genome Institute"/>
            <person name="Curtis B.A."/>
            <person name="Tanifuji G."/>
            <person name="Burki F."/>
            <person name="Gruber A."/>
            <person name="Irimia M."/>
            <person name="Maruyama S."/>
            <person name="Arias M.C."/>
            <person name="Ball S.G."/>
            <person name="Gile G.H."/>
            <person name="Hirakawa Y."/>
            <person name="Hopkins J.F."/>
            <person name="Kuo A."/>
            <person name="Rensing S.A."/>
            <person name="Schmutz J."/>
            <person name="Symeonidi A."/>
            <person name="Elias M."/>
            <person name="Eveleigh R.J."/>
            <person name="Herman E.K."/>
            <person name="Klute M.J."/>
            <person name="Nakayama T."/>
            <person name="Obornik M."/>
            <person name="Reyes-Prieto A."/>
            <person name="Armbrust E.V."/>
            <person name="Aves S.J."/>
            <person name="Beiko R.G."/>
            <person name="Coutinho P."/>
            <person name="Dacks J.B."/>
            <person name="Durnford D.G."/>
            <person name="Fast N.M."/>
            <person name="Green B.R."/>
            <person name="Grisdale C.J."/>
            <person name="Hempel F."/>
            <person name="Henrissat B."/>
            <person name="Hoppner M.P."/>
            <person name="Ishida K."/>
            <person name="Kim E."/>
            <person name="Koreny L."/>
            <person name="Kroth P.G."/>
            <person name="Liu Y."/>
            <person name="Malik S.B."/>
            <person name="Maier U.G."/>
            <person name="McRose D."/>
            <person name="Mock T."/>
            <person name="Neilson J.A."/>
            <person name="Onodera N.T."/>
            <person name="Poole A.M."/>
            <person name="Pritham E.J."/>
            <person name="Richards T.A."/>
            <person name="Rocap G."/>
            <person name="Roy S.W."/>
            <person name="Sarai C."/>
            <person name="Schaack S."/>
            <person name="Shirato S."/>
            <person name="Slamovits C.H."/>
            <person name="Spencer D.F."/>
            <person name="Suzuki S."/>
            <person name="Worden A.Z."/>
            <person name="Zauner S."/>
            <person name="Barry K."/>
            <person name="Bell C."/>
            <person name="Bharti A.K."/>
            <person name="Crow J.A."/>
            <person name="Grimwood J."/>
            <person name="Kramer R."/>
            <person name="Lindquist E."/>
            <person name="Lucas S."/>
            <person name="Salamov A."/>
            <person name="McFadden G.I."/>
            <person name="Lane C.E."/>
            <person name="Keeling P.J."/>
            <person name="Gray M.W."/>
            <person name="Grigoriev I.V."/>
            <person name="Archibald J.M."/>
        </authorList>
    </citation>
    <scope>NUCLEOTIDE SEQUENCE</scope>
    <source>
        <strain evidence="2 4">CCMP2712</strain>
    </source>
</reference>
<evidence type="ECO:0000256" key="1">
    <source>
        <dbReference type="SAM" id="MobiDB-lite"/>
    </source>
</evidence>
<dbReference type="KEGG" id="gtt:GUITHDRAFT_121944"/>
<evidence type="ECO:0000313" key="2">
    <source>
        <dbReference type="EMBL" id="EKX31871.1"/>
    </source>
</evidence>
<reference evidence="3" key="3">
    <citation type="submission" date="2016-03" db="UniProtKB">
        <authorList>
            <consortium name="EnsemblProtists"/>
        </authorList>
    </citation>
    <scope>IDENTIFICATION</scope>
</reference>
<dbReference type="EMBL" id="JH993229">
    <property type="protein sequence ID" value="EKX31871.1"/>
    <property type="molecule type" value="Genomic_DNA"/>
</dbReference>
<dbReference type="EnsemblProtists" id="EKX31871">
    <property type="protein sequence ID" value="EKX31871"/>
    <property type="gene ID" value="GUITHDRAFT_121944"/>
</dbReference>
<dbReference type="HOGENOM" id="CLU_1392531_0_0_1"/>
<dbReference type="STRING" id="905079.L1I6L5"/>
<dbReference type="AlphaFoldDB" id="L1I6L5"/>
<protein>
    <recommendedName>
        <fullName evidence="5">EF-hand domain-containing protein</fullName>
    </recommendedName>
</protein>
<gene>
    <name evidence="2" type="ORF">GUITHDRAFT_121944</name>
</gene>